<dbReference type="Gene3D" id="3.40.50.1820">
    <property type="entry name" value="alpha/beta hydrolase"/>
    <property type="match status" value="1"/>
</dbReference>
<keyword evidence="5" id="KW-1185">Reference proteome</keyword>
<dbReference type="SUPFAM" id="SSF53474">
    <property type="entry name" value="alpha/beta-Hydrolases"/>
    <property type="match status" value="1"/>
</dbReference>
<evidence type="ECO:0000313" key="5">
    <source>
        <dbReference type="Proteomes" id="UP000515154"/>
    </source>
</evidence>
<protein>
    <recommendedName>
        <fullName evidence="2">palmitoyl-protein hydrolase</fullName>
        <ecNumber evidence="2">3.1.2.22</ecNumber>
    </recommendedName>
</protein>
<dbReference type="KEGG" id="osn:115213066"/>
<dbReference type="PANTHER" id="PTHR10655:SF17">
    <property type="entry name" value="LYSOPHOSPHOLIPASE-LIKE PROTEIN 1"/>
    <property type="match status" value="1"/>
</dbReference>
<dbReference type="InterPro" id="IPR050565">
    <property type="entry name" value="LYPA1-2/EST-like"/>
</dbReference>
<dbReference type="Proteomes" id="UP000515154">
    <property type="component" value="Linkage group LG6"/>
</dbReference>
<dbReference type="InterPro" id="IPR029058">
    <property type="entry name" value="AB_hydrolase_fold"/>
</dbReference>
<accession>A0A6P7SIW7</accession>
<reference evidence="6" key="1">
    <citation type="submission" date="2025-08" db="UniProtKB">
        <authorList>
            <consortium name="RefSeq"/>
        </authorList>
    </citation>
    <scope>IDENTIFICATION</scope>
</reference>
<comment type="similarity">
    <text evidence="1">Belongs to the AB hydrolase superfamily. AB hydrolase 2 family.</text>
</comment>
<feature type="domain" description="Phospholipase/carboxylesterase/thioesterase" evidence="4">
    <location>
        <begin position="14"/>
        <end position="230"/>
    </location>
</feature>
<dbReference type="EC" id="3.1.2.22" evidence="2"/>
<evidence type="ECO:0000256" key="3">
    <source>
        <dbReference type="ARBA" id="ARBA00022801"/>
    </source>
</evidence>
<dbReference type="GO" id="GO:0052689">
    <property type="term" value="F:carboxylic ester hydrolase activity"/>
    <property type="evidence" value="ECO:0007669"/>
    <property type="project" value="TreeGrafter"/>
</dbReference>
<dbReference type="GO" id="GO:0005737">
    <property type="term" value="C:cytoplasm"/>
    <property type="evidence" value="ECO:0007669"/>
    <property type="project" value="TreeGrafter"/>
</dbReference>
<dbReference type="AlphaFoldDB" id="A0A6P7SIW7"/>
<proteinExistence type="inferred from homology"/>
<gene>
    <name evidence="6" type="primary">LOC115213066</name>
</gene>
<evidence type="ECO:0000256" key="2">
    <source>
        <dbReference type="ARBA" id="ARBA00012423"/>
    </source>
</evidence>
<keyword evidence="3" id="KW-0378">Hydrolase</keyword>
<sequence length="235" mass="26447">MALSAVKLLNPRVVAQTGPACTASIIFLHGSGDTGQGVREWLQMVIGHELAFPHIRVVYPTAPARPYTPMMGHQSTVWFNRKKISPFVEEDESVNPMCEKISELIDLEIKNGIPFNRIIIGGFSMGGCAALHVGYRFRPSVAGVFGMSCFLNEKSSVYKTLDTSSNLTQWPPLFMSHGKDDTLVLPEWGRVTYNELKSRGVDSELHMFDNLYHEFNKKTLHLLRSWILKHLPEES</sequence>
<evidence type="ECO:0000259" key="4">
    <source>
        <dbReference type="Pfam" id="PF02230"/>
    </source>
</evidence>
<dbReference type="Pfam" id="PF02230">
    <property type="entry name" value="Abhydrolase_2"/>
    <property type="match status" value="1"/>
</dbReference>
<dbReference type="RefSeq" id="XP_029637836.1">
    <property type="nucleotide sequence ID" value="XM_029781976.2"/>
</dbReference>
<dbReference type="GO" id="GO:0008474">
    <property type="term" value="F:palmitoyl-(protein) hydrolase activity"/>
    <property type="evidence" value="ECO:0007669"/>
    <property type="project" value="UniProtKB-EC"/>
</dbReference>
<organism evidence="5 6">
    <name type="scientific">Octopus sinensis</name>
    <name type="common">East Asian common octopus</name>
    <dbReference type="NCBI Taxonomy" id="2607531"/>
    <lineage>
        <taxon>Eukaryota</taxon>
        <taxon>Metazoa</taxon>
        <taxon>Spiralia</taxon>
        <taxon>Lophotrochozoa</taxon>
        <taxon>Mollusca</taxon>
        <taxon>Cephalopoda</taxon>
        <taxon>Coleoidea</taxon>
        <taxon>Octopodiformes</taxon>
        <taxon>Octopoda</taxon>
        <taxon>Incirrata</taxon>
        <taxon>Octopodidae</taxon>
        <taxon>Octopus</taxon>
    </lineage>
</organism>
<dbReference type="PANTHER" id="PTHR10655">
    <property type="entry name" value="LYSOPHOSPHOLIPASE-RELATED"/>
    <property type="match status" value="1"/>
</dbReference>
<dbReference type="InterPro" id="IPR003140">
    <property type="entry name" value="PLipase/COase/thioEstase"/>
</dbReference>
<evidence type="ECO:0000313" key="6">
    <source>
        <dbReference type="RefSeq" id="XP_029637836.1"/>
    </source>
</evidence>
<name>A0A6P7SIW7_9MOLL</name>
<evidence type="ECO:0000256" key="1">
    <source>
        <dbReference type="ARBA" id="ARBA00006499"/>
    </source>
</evidence>